<feature type="transmembrane region" description="Helical" evidence="7">
    <location>
        <begin position="343"/>
        <end position="366"/>
    </location>
</feature>
<protein>
    <recommendedName>
        <fullName evidence="10">Glycosyltransferase 2-like domain-containing protein</fullName>
    </recommendedName>
</protein>
<dbReference type="InterPro" id="IPR029044">
    <property type="entry name" value="Nucleotide-diphossugar_trans"/>
</dbReference>
<evidence type="ECO:0000256" key="2">
    <source>
        <dbReference type="ARBA" id="ARBA00022676"/>
    </source>
</evidence>
<sequence>MAEDPVTYIYLIVVLIIGLRSLYTFATFSSTFWWLKRQRVKTVENTDKHFVVVIPVLREQRVLRETVEWFLSLDYPRDKLTIAIVTTEQEYTTRADGQTTVELAALLHDEYGHAVWHIHYPETRGEKVHQLNYAISVILEEDALADSEMFIALYDADSRPHPQTLKWVSTLSVANRRQQILQQSAIFLQNFSDMKSRNGFIVAKLLQANAILQTRWTLAHEIPRILRQGYALRRWNRRLFLSHCVGHGLFLRKDVMRELRRLPTETLTEDLFMGFVLSLLREPIQLVPVFESADMPYSLKSALLQKYVWFYGPMEHRTYASVFLQTNPERAPKWLVNLFAVRGLIPAAAWLTSGWMVLFVIGFTAFSGTTGTIILSASTLIAYLSTFGLTIQRYALLNEITGRREVVRTGEGILVFLFLIPIFVLHSLPPLLSVTTKIRSLVTSIRPFKPKTER</sequence>
<accession>A0A2M8KXV9</accession>
<dbReference type="AlphaFoldDB" id="A0A2M8KXV9"/>
<evidence type="ECO:0000313" key="9">
    <source>
        <dbReference type="Proteomes" id="UP000229098"/>
    </source>
</evidence>
<keyword evidence="6 7" id="KW-0472">Membrane</keyword>
<dbReference type="InterPro" id="IPR050321">
    <property type="entry name" value="Glycosyltr_2/OpgH_subfam"/>
</dbReference>
<dbReference type="SUPFAM" id="SSF53448">
    <property type="entry name" value="Nucleotide-diphospho-sugar transferases"/>
    <property type="match status" value="1"/>
</dbReference>
<proteinExistence type="predicted"/>
<keyword evidence="5 7" id="KW-1133">Transmembrane helix</keyword>
<dbReference type="GO" id="GO:0016757">
    <property type="term" value="F:glycosyltransferase activity"/>
    <property type="evidence" value="ECO:0007669"/>
    <property type="project" value="UniProtKB-KW"/>
</dbReference>
<gene>
    <name evidence="8" type="ORF">COU90_00680</name>
</gene>
<dbReference type="EMBL" id="PFEF01000003">
    <property type="protein sequence ID" value="PJE64769.1"/>
    <property type="molecule type" value="Genomic_DNA"/>
</dbReference>
<name>A0A2M8KXV9_9BACT</name>
<evidence type="ECO:0000256" key="3">
    <source>
        <dbReference type="ARBA" id="ARBA00022679"/>
    </source>
</evidence>
<dbReference type="PANTHER" id="PTHR43867:SF2">
    <property type="entry name" value="CELLULOSE SYNTHASE CATALYTIC SUBUNIT A [UDP-FORMING]"/>
    <property type="match status" value="1"/>
</dbReference>
<comment type="caution">
    <text evidence="8">The sequence shown here is derived from an EMBL/GenBank/DDBJ whole genome shotgun (WGS) entry which is preliminary data.</text>
</comment>
<feature type="transmembrane region" description="Helical" evidence="7">
    <location>
        <begin position="372"/>
        <end position="391"/>
    </location>
</feature>
<dbReference type="GO" id="GO:0016020">
    <property type="term" value="C:membrane"/>
    <property type="evidence" value="ECO:0007669"/>
    <property type="project" value="UniProtKB-SubCell"/>
</dbReference>
<reference evidence="9" key="1">
    <citation type="submission" date="2017-09" db="EMBL/GenBank/DDBJ databases">
        <title>Depth-based differentiation of microbial function through sediment-hosted aquifers and enrichment of novel symbionts in the deep terrestrial subsurface.</title>
        <authorList>
            <person name="Probst A.J."/>
            <person name="Ladd B."/>
            <person name="Jarett J.K."/>
            <person name="Geller-Mcgrath D.E."/>
            <person name="Sieber C.M.K."/>
            <person name="Emerson J.B."/>
            <person name="Anantharaman K."/>
            <person name="Thomas B.C."/>
            <person name="Malmstrom R."/>
            <person name="Stieglmeier M."/>
            <person name="Klingl A."/>
            <person name="Woyke T."/>
            <person name="Ryan C.M."/>
            <person name="Banfield J.F."/>
        </authorList>
    </citation>
    <scope>NUCLEOTIDE SEQUENCE [LARGE SCALE GENOMIC DNA]</scope>
</reference>
<evidence type="ECO:0000256" key="6">
    <source>
        <dbReference type="ARBA" id="ARBA00023136"/>
    </source>
</evidence>
<evidence type="ECO:0000256" key="5">
    <source>
        <dbReference type="ARBA" id="ARBA00022989"/>
    </source>
</evidence>
<keyword evidence="4 7" id="KW-0812">Transmembrane</keyword>
<dbReference type="PANTHER" id="PTHR43867">
    <property type="entry name" value="CELLULOSE SYNTHASE CATALYTIC SUBUNIT A [UDP-FORMING]"/>
    <property type="match status" value="1"/>
</dbReference>
<evidence type="ECO:0000256" key="1">
    <source>
        <dbReference type="ARBA" id="ARBA00004141"/>
    </source>
</evidence>
<dbReference type="Pfam" id="PF13641">
    <property type="entry name" value="Glyco_tranf_2_3"/>
    <property type="match status" value="1"/>
</dbReference>
<evidence type="ECO:0000313" key="8">
    <source>
        <dbReference type="EMBL" id="PJE64769.1"/>
    </source>
</evidence>
<dbReference type="Gene3D" id="3.90.550.10">
    <property type="entry name" value="Spore Coat Polysaccharide Biosynthesis Protein SpsA, Chain A"/>
    <property type="match status" value="1"/>
</dbReference>
<comment type="subcellular location">
    <subcellularLocation>
        <location evidence="1">Membrane</location>
        <topology evidence="1">Multi-pass membrane protein</topology>
    </subcellularLocation>
</comment>
<organism evidence="8 9">
    <name type="scientific">Candidatus Ryanbacteria bacterium CG10_big_fil_rev_8_21_14_0_10_43_42</name>
    <dbReference type="NCBI Taxonomy" id="1974864"/>
    <lineage>
        <taxon>Bacteria</taxon>
        <taxon>Candidatus Ryaniibacteriota</taxon>
    </lineage>
</organism>
<dbReference type="Proteomes" id="UP000229098">
    <property type="component" value="Unassembled WGS sequence"/>
</dbReference>
<keyword evidence="3" id="KW-0808">Transferase</keyword>
<evidence type="ECO:0000256" key="7">
    <source>
        <dbReference type="SAM" id="Phobius"/>
    </source>
</evidence>
<feature type="transmembrane region" description="Helical" evidence="7">
    <location>
        <begin position="412"/>
        <end position="432"/>
    </location>
</feature>
<evidence type="ECO:0000256" key="4">
    <source>
        <dbReference type="ARBA" id="ARBA00022692"/>
    </source>
</evidence>
<feature type="transmembrane region" description="Helical" evidence="7">
    <location>
        <begin position="6"/>
        <end position="35"/>
    </location>
</feature>
<evidence type="ECO:0008006" key="10">
    <source>
        <dbReference type="Google" id="ProtNLM"/>
    </source>
</evidence>
<keyword evidence="2" id="KW-0328">Glycosyltransferase</keyword>